<dbReference type="OrthoDB" id="21470at2759"/>
<gene>
    <name evidence="3" type="ORF">SAPIO_CDS10481</name>
</gene>
<dbReference type="EMBL" id="JOWA01000165">
    <property type="protein sequence ID" value="KEZ39095.1"/>
    <property type="molecule type" value="Genomic_DNA"/>
</dbReference>
<dbReference type="InterPro" id="IPR008942">
    <property type="entry name" value="ENTH_VHS"/>
</dbReference>
<dbReference type="PANTHER" id="PTHR12323">
    <property type="entry name" value="SR-RELATED CTD ASSOCIATED FACTOR 6"/>
    <property type="match status" value="1"/>
</dbReference>
<dbReference type="Gene3D" id="1.25.40.90">
    <property type="match status" value="1"/>
</dbReference>
<dbReference type="KEGG" id="sapo:SAPIO_CDS10481"/>
<feature type="region of interest" description="Disordered" evidence="1">
    <location>
        <begin position="566"/>
        <end position="606"/>
    </location>
</feature>
<evidence type="ECO:0000259" key="2">
    <source>
        <dbReference type="PROSITE" id="PS51391"/>
    </source>
</evidence>
<dbReference type="GO" id="GO:0048471">
    <property type="term" value="C:perinuclear region of cytoplasm"/>
    <property type="evidence" value="ECO:0007669"/>
    <property type="project" value="TreeGrafter"/>
</dbReference>
<dbReference type="PROSITE" id="PS51391">
    <property type="entry name" value="CID"/>
    <property type="match status" value="1"/>
</dbReference>
<sequence>MASPELAIAKAAFSAALLRKDPVLPNSCTREDVDTFNALFQDVVRQCSPQNKCKRWILQNIIRSPARSAALGKYLVAAANSFDDKRSNNPGSGDRPRPSAKRKRLHVLYLLHDVLYHAKFRDPGNDEFAKSAKDYLAPLFTSVASFSNAPKHIEKIQDLLSFWEEKALLEADTIRSLRDVVQAAVVDKEKLQTAEAATQGAVAGNGSGKTPKEVPFVLPPLHGDPSMAWFDLPAANWLPHLTPNSTKPMKPDMIRPLQLASGPADKVIVDAVKTLLAKVDRLFSKDKGWYDDPHADLNEMGECVILDESNGEVVGGETYYGWSRDFCKKMKDRQRRARGGNGPGDRRGRRSSRSSSRSSSQSRERYGSRSPSSTPAHKRRRLSRSYSRSRSGDRRASQHRGRSRSRSSYSQSRSPTRSRSRSRSPRRSTSRDRYRRRSRSRTPSPSRTRTDRRRPDYKDRRSPSPPRAKPGLGSAPSPAYSQPQQPPPPPPPPYGAQAPGGFMGFPLNQQHVPPPPPPPNYTGQWPPPPPPPGHMPGWNPAAAAMMMGGNMPMPMPMPPVPPPPPGMPGSWGAGPPHGGPQGQYPYGRGGYRGGYGGGGRGRGRGW</sequence>
<feature type="compositionally biased region" description="Low complexity" evidence="1">
    <location>
        <begin position="495"/>
        <end position="511"/>
    </location>
</feature>
<feature type="compositionally biased region" description="Gly residues" evidence="1">
    <location>
        <begin position="569"/>
        <end position="600"/>
    </location>
</feature>
<accession>A0A084FVI3</accession>
<feature type="compositionally biased region" description="Low complexity" evidence="1">
    <location>
        <begin position="473"/>
        <end position="483"/>
    </location>
</feature>
<feature type="compositionally biased region" description="Pro residues" evidence="1">
    <location>
        <begin position="512"/>
        <end position="534"/>
    </location>
</feature>
<feature type="domain" description="CID" evidence="2">
    <location>
        <begin position="28"/>
        <end position="185"/>
    </location>
</feature>
<proteinExistence type="predicted"/>
<dbReference type="HOGENOM" id="CLU_021915_1_0_1"/>
<dbReference type="RefSeq" id="XP_016638894.1">
    <property type="nucleotide sequence ID" value="XM_016784065.1"/>
</dbReference>
<evidence type="ECO:0000313" key="4">
    <source>
        <dbReference type="Proteomes" id="UP000028545"/>
    </source>
</evidence>
<feature type="compositionally biased region" description="Pro residues" evidence="1">
    <location>
        <begin position="484"/>
        <end position="494"/>
    </location>
</feature>
<feature type="compositionally biased region" description="Basic residues" evidence="1">
    <location>
        <begin position="416"/>
        <end position="440"/>
    </location>
</feature>
<dbReference type="AlphaFoldDB" id="A0A084FVI3"/>
<evidence type="ECO:0000313" key="3">
    <source>
        <dbReference type="EMBL" id="KEZ39095.1"/>
    </source>
</evidence>
<feature type="compositionally biased region" description="Basic and acidic residues" evidence="1">
    <location>
        <begin position="453"/>
        <end position="462"/>
    </location>
</feature>
<evidence type="ECO:0000256" key="1">
    <source>
        <dbReference type="SAM" id="MobiDB-lite"/>
    </source>
</evidence>
<feature type="compositionally biased region" description="Low complexity" evidence="1">
    <location>
        <begin position="406"/>
        <end position="415"/>
    </location>
</feature>
<dbReference type="VEuPathDB" id="FungiDB:SAPIO_CDS10481"/>
<dbReference type="InterPro" id="IPR006569">
    <property type="entry name" value="CID_dom"/>
</dbReference>
<dbReference type="GO" id="GO:0006874">
    <property type="term" value="P:intracellular calcium ion homeostasis"/>
    <property type="evidence" value="ECO:0007669"/>
    <property type="project" value="TreeGrafter"/>
</dbReference>
<keyword evidence="4" id="KW-1185">Reference proteome</keyword>
<reference evidence="3 4" key="1">
    <citation type="journal article" date="2014" name="Genome Announc.">
        <title>Draft genome sequence of the pathogenic fungus Scedosporium apiospermum.</title>
        <authorList>
            <person name="Vandeputte P."/>
            <person name="Ghamrawi S."/>
            <person name="Rechenmann M."/>
            <person name="Iltis A."/>
            <person name="Giraud S."/>
            <person name="Fleury M."/>
            <person name="Thornton C."/>
            <person name="Delhaes L."/>
            <person name="Meyer W."/>
            <person name="Papon N."/>
            <person name="Bouchara J.P."/>
        </authorList>
    </citation>
    <scope>NUCLEOTIDE SEQUENCE [LARGE SCALE GENOMIC DNA]</scope>
    <source>
        <strain evidence="3 4">IHEM 14462</strain>
    </source>
</reference>
<dbReference type="PANTHER" id="PTHR12323:SF0">
    <property type="entry name" value="CALCIUM HOMEOSTASIS ENDOPLASMIC RETICULUM PROTEIN"/>
    <property type="match status" value="1"/>
</dbReference>
<dbReference type="GeneID" id="27719682"/>
<protein>
    <recommendedName>
        <fullName evidence="2">CID domain-containing protein</fullName>
    </recommendedName>
</protein>
<feature type="region of interest" description="Disordered" evidence="1">
    <location>
        <begin position="331"/>
        <end position="542"/>
    </location>
</feature>
<name>A0A084FVI3_PSEDA</name>
<dbReference type="Pfam" id="PF04818">
    <property type="entry name" value="CID"/>
    <property type="match status" value="1"/>
</dbReference>
<comment type="caution">
    <text evidence="3">The sequence shown here is derived from an EMBL/GenBank/DDBJ whole genome shotgun (WGS) entry which is preliminary data.</text>
</comment>
<organism evidence="3 4">
    <name type="scientific">Pseudallescheria apiosperma</name>
    <name type="common">Scedosporium apiospermum</name>
    <dbReference type="NCBI Taxonomy" id="563466"/>
    <lineage>
        <taxon>Eukaryota</taxon>
        <taxon>Fungi</taxon>
        <taxon>Dikarya</taxon>
        <taxon>Ascomycota</taxon>
        <taxon>Pezizomycotina</taxon>
        <taxon>Sordariomycetes</taxon>
        <taxon>Hypocreomycetidae</taxon>
        <taxon>Microascales</taxon>
        <taxon>Microascaceae</taxon>
        <taxon>Scedosporium</taxon>
    </lineage>
</organism>
<dbReference type="Proteomes" id="UP000028545">
    <property type="component" value="Unassembled WGS sequence"/>
</dbReference>
<dbReference type="OMA" id="NYQGQWP"/>